<dbReference type="GO" id="GO:0005254">
    <property type="term" value="F:chloride channel activity"/>
    <property type="evidence" value="ECO:0007669"/>
    <property type="project" value="TreeGrafter"/>
</dbReference>
<gene>
    <name evidence="11" type="primary">Aste57867_10279</name>
    <name evidence="10" type="ORF">As57867_010239</name>
    <name evidence="11" type="ORF">ASTE57867_10279</name>
</gene>
<comment type="subcellular location">
    <subcellularLocation>
        <location evidence="1">Cell membrane</location>
        <topology evidence="1">Multi-pass membrane protein</topology>
    </subcellularLocation>
</comment>
<feature type="transmembrane region" description="Helical" evidence="7">
    <location>
        <begin position="472"/>
        <end position="493"/>
    </location>
</feature>
<evidence type="ECO:0000256" key="1">
    <source>
        <dbReference type="ARBA" id="ARBA00004651"/>
    </source>
</evidence>
<dbReference type="Pfam" id="PF04547">
    <property type="entry name" value="Anoctamin"/>
    <property type="match status" value="1"/>
</dbReference>
<name>A0A485KPX5_9STRA</name>
<evidence type="ECO:0000256" key="6">
    <source>
        <dbReference type="ARBA" id="ARBA00023180"/>
    </source>
</evidence>
<protein>
    <submittedName>
        <fullName evidence="11">Aste57867_10279 protein</fullName>
    </submittedName>
</protein>
<dbReference type="PANTHER" id="PTHR12308">
    <property type="entry name" value="ANOCTAMIN"/>
    <property type="match status" value="1"/>
</dbReference>
<feature type="transmembrane region" description="Helical" evidence="7">
    <location>
        <begin position="623"/>
        <end position="648"/>
    </location>
</feature>
<dbReference type="GO" id="GO:0046983">
    <property type="term" value="F:protein dimerization activity"/>
    <property type="evidence" value="ECO:0007669"/>
    <property type="project" value="InterPro"/>
</dbReference>
<feature type="domain" description="Anoctamin transmembrane" evidence="8">
    <location>
        <begin position="263"/>
        <end position="703"/>
    </location>
</feature>
<feature type="transmembrane region" description="Helical" evidence="7">
    <location>
        <begin position="575"/>
        <end position="602"/>
    </location>
</feature>
<accession>A0A485KPX5</accession>
<proteinExistence type="predicted"/>
<dbReference type="OrthoDB" id="296386at2759"/>
<evidence type="ECO:0000313" key="10">
    <source>
        <dbReference type="EMBL" id="KAF0699123.1"/>
    </source>
</evidence>
<keyword evidence="5 7" id="KW-0472">Membrane</keyword>
<evidence type="ECO:0000313" key="11">
    <source>
        <dbReference type="EMBL" id="VFT87153.1"/>
    </source>
</evidence>
<dbReference type="InterPro" id="IPR049452">
    <property type="entry name" value="Anoctamin_TM"/>
</dbReference>
<evidence type="ECO:0000259" key="9">
    <source>
        <dbReference type="Pfam" id="PF16178"/>
    </source>
</evidence>
<feature type="transmembrane region" description="Helical" evidence="7">
    <location>
        <begin position="959"/>
        <end position="978"/>
    </location>
</feature>
<evidence type="ECO:0000313" key="12">
    <source>
        <dbReference type="Proteomes" id="UP000332933"/>
    </source>
</evidence>
<dbReference type="PANTHER" id="PTHR12308:SF73">
    <property type="entry name" value="ANOCTAMIN"/>
    <property type="match status" value="1"/>
</dbReference>
<feature type="transmembrane region" description="Helical" evidence="7">
    <location>
        <begin position="381"/>
        <end position="404"/>
    </location>
</feature>
<evidence type="ECO:0000256" key="7">
    <source>
        <dbReference type="SAM" id="Phobius"/>
    </source>
</evidence>
<keyword evidence="2" id="KW-1003">Cell membrane</keyword>
<dbReference type="InterPro" id="IPR007632">
    <property type="entry name" value="Anoctamin"/>
</dbReference>
<sequence>MEGAPLLQSTALPQIYGHLGDLEESKQHLTDDGYSWDYVLVFPSPAKPENPDEVLVTIDEILHTLHLPIQLLKVKKPSSTVEDVCCRLKAAGLNMKLFSAASNSTQHSNIFCLVRAPPALLAREADRIDLNMLMDKDALRAIALTGYPSQGIAPFPIEDTLHQYALSPYECIYFKYSVRDDMQDLYVKQGPNGTLFTSTQRMLLTESIMANPNGGAGLDLSKMDDSNVVASHFPLHDNAEKDALAAVWLRWLYWPSQQPMTAIQSYFGSKIGLYFAFLGHYTSWLIVAGSLGVVLQILYMTVPATGNAVLVVSSTFIVIWAALLLKSAKRNAATLAMQWGTSNARLLEKPRPQFKGQQIPSPITGRPILYFDKHERHRRMWVSGLILFGLTCMVVALVAAIYYMQYHLIQEKYSIEILGAEVLIAGPVTAIANVVQIAIMGQIYESVCIQMNDFENHATETSHEGAFILKSVIFYLVNNLAAVFYITFIKSYIGDKCAGNDCLGELRTSVLTIFITSLIAGNLQEVLVPRLMSWWTAHEAGRLGELHAASLHPIEHQFYLIDYGWMGTFNDYLEMVVQFCFTVLFIGAFPAAPVLSLVNNYFEIRIDGYKLLTKFRRPPPRQAATSGQWITVLEILVTLAIATNGFVLVYSANVLGLGKESDDSLWKLRAFCVYSGTLLVFRYGISSWFPNVPDAVSAQLKRQEFLTAKIYNRESDNAVSGRDEHVAPAQFKNVPVRQLGFRDSAMSRPKKPIVYENVVFPSLPGRPFRVELHLDWSSNDIASMAIALQDQHDDIWDGRHKVVQREGSTSSDVVANLLSTLQGLAAAGTNLPGHALVNVLPASDSKSLRLCLDMQGNELFLDLSPRVPDASITAKLAHFKSEVAELECEAHLVSTGRIGEVAPTNLHPPSLPAPANVPTLNSVAPPSPTSPKLLPASPLVPTNSTPLVPPASLVSPRLWYLRLAALIAFTLAFGFYIGKTYVIQTAIVRVTFASAKWSAPQVILIRLNNAPQLVSILPVASGPLLENAPTVQSDNETVLSWCWGTIRSWFGTATQN</sequence>
<keyword evidence="12" id="KW-1185">Reference proteome</keyword>
<dbReference type="Pfam" id="PF16178">
    <property type="entry name" value="Anoct_dimer"/>
    <property type="match status" value="1"/>
</dbReference>
<reference evidence="11 12" key="1">
    <citation type="submission" date="2019-03" db="EMBL/GenBank/DDBJ databases">
        <authorList>
            <person name="Gaulin E."/>
            <person name="Dumas B."/>
        </authorList>
    </citation>
    <scope>NUCLEOTIDE SEQUENCE [LARGE SCALE GENOMIC DNA]</scope>
    <source>
        <strain evidence="11">CBS 568.67</strain>
    </source>
</reference>
<keyword evidence="4 7" id="KW-1133">Transmembrane helix</keyword>
<keyword evidence="3 7" id="KW-0812">Transmembrane</keyword>
<feature type="transmembrane region" description="Helical" evidence="7">
    <location>
        <begin position="305"/>
        <end position="325"/>
    </location>
</feature>
<feature type="domain" description="Anoctamin dimerisation" evidence="9">
    <location>
        <begin position="87"/>
        <end position="260"/>
    </location>
</feature>
<organism evidence="11 12">
    <name type="scientific">Aphanomyces stellatus</name>
    <dbReference type="NCBI Taxonomy" id="120398"/>
    <lineage>
        <taxon>Eukaryota</taxon>
        <taxon>Sar</taxon>
        <taxon>Stramenopiles</taxon>
        <taxon>Oomycota</taxon>
        <taxon>Saprolegniomycetes</taxon>
        <taxon>Saprolegniales</taxon>
        <taxon>Verrucalvaceae</taxon>
        <taxon>Aphanomyces</taxon>
    </lineage>
</organism>
<dbReference type="InterPro" id="IPR032394">
    <property type="entry name" value="Anoct_dimer"/>
</dbReference>
<keyword evidence="6" id="KW-0325">Glycoprotein</keyword>
<evidence type="ECO:0000256" key="3">
    <source>
        <dbReference type="ARBA" id="ARBA00022692"/>
    </source>
</evidence>
<dbReference type="EMBL" id="CAADRA010005217">
    <property type="protein sequence ID" value="VFT87153.1"/>
    <property type="molecule type" value="Genomic_DNA"/>
</dbReference>
<dbReference type="GO" id="GO:0005886">
    <property type="term" value="C:plasma membrane"/>
    <property type="evidence" value="ECO:0007669"/>
    <property type="project" value="UniProtKB-SubCell"/>
</dbReference>
<feature type="transmembrane region" description="Helical" evidence="7">
    <location>
        <begin position="505"/>
        <end position="523"/>
    </location>
</feature>
<evidence type="ECO:0000256" key="5">
    <source>
        <dbReference type="ARBA" id="ARBA00023136"/>
    </source>
</evidence>
<dbReference type="AlphaFoldDB" id="A0A485KPX5"/>
<evidence type="ECO:0000256" key="4">
    <source>
        <dbReference type="ARBA" id="ARBA00022989"/>
    </source>
</evidence>
<feature type="transmembrane region" description="Helical" evidence="7">
    <location>
        <begin position="273"/>
        <end position="299"/>
    </location>
</feature>
<evidence type="ECO:0000256" key="2">
    <source>
        <dbReference type="ARBA" id="ARBA00022475"/>
    </source>
</evidence>
<evidence type="ECO:0000259" key="8">
    <source>
        <dbReference type="Pfam" id="PF04547"/>
    </source>
</evidence>
<dbReference type="EMBL" id="VJMH01005196">
    <property type="protein sequence ID" value="KAF0699123.1"/>
    <property type="molecule type" value="Genomic_DNA"/>
</dbReference>
<dbReference type="Proteomes" id="UP000332933">
    <property type="component" value="Unassembled WGS sequence"/>
</dbReference>
<reference evidence="10" key="2">
    <citation type="submission" date="2019-06" db="EMBL/GenBank/DDBJ databases">
        <title>Genomics analysis of Aphanomyces spp. identifies a new class of oomycete effector associated with host adaptation.</title>
        <authorList>
            <person name="Gaulin E."/>
        </authorList>
    </citation>
    <scope>NUCLEOTIDE SEQUENCE</scope>
    <source>
        <strain evidence="10">CBS 578.67</strain>
    </source>
</reference>